<reference evidence="1" key="2">
    <citation type="journal article" date="2015" name="Data Brief">
        <title>Shoot transcriptome of the giant reed, Arundo donax.</title>
        <authorList>
            <person name="Barrero R.A."/>
            <person name="Guerrero F.D."/>
            <person name="Moolhuijzen P."/>
            <person name="Goolsby J.A."/>
            <person name="Tidwell J."/>
            <person name="Bellgard S.E."/>
            <person name="Bellgard M.I."/>
        </authorList>
    </citation>
    <scope>NUCLEOTIDE SEQUENCE</scope>
    <source>
        <tissue evidence="1">Shoot tissue taken approximately 20 cm above the soil surface</tissue>
    </source>
</reference>
<accession>A0A0A8XP46</accession>
<dbReference type="AlphaFoldDB" id="A0A0A8XP46"/>
<name>A0A0A8XP46_ARUDO</name>
<proteinExistence type="predicted"/>
<reference evidence="1" key="1">
    <citation type="submission" date="2014-09" db="EMBL/GenBank/DDBJ databases">
        <authorList>
            <person name="Magalhaes I.L.F."/>
            <person name="Oliveira U."/>
            <person name="Santos F.R."/>
            <person name="Vidigal T.H.D.A."/>
            <person name="Brescovit A.D."/>
            <person name="Santos A.J."/>
        </authorList>
    </citation>
    <scope>NUCLEOTIDE SEQUENCE</scope>
    <source>
        <tissue evidence="1">Shoot tissue taken approximately 20 cm above the soil surface</tissue>
    </source>
</reference>
<evidence type="ECO:0000313" key="1">
    <source>
        <dbReference type="EMBL" id="JAD15406.1"/>
    </source>
</evidence>
<dbReference type="EMBL" id="GBRH01282489">
    <property type="protein sequence ID" value="JAD15406.1"/>
    <property type="molecule type" value="Transcribed_RNA"/>
</dbReference>
<sequence>MRLHSHFSTTAHSSLAFIHHQQYHTHHHHISYSAKHNQTLDQFL</sequence>
<protein>
    <submittedName>
        <fullName evidence="1">Uncharacterized protein</fullName>
    </submittedName>
</protein>
<organism evidence="1">
    <name type="scientific">Arundo donax</name>
    <name type="common">Giant reed</name>
    <name type="synonym">Donax arundinaceus</name>
    <dbReference type="NCBI Taxonomy" id="35708"/>
    <lineage>
        <taxon>Eukaryota</taxon>
        <taxon>Viridiplantae</taxon>
        <taxon>Streptophyta</taxon>
        <taxon>Embryophyta</taxon>
        <taxon>Tracheophyta</taxon>
        <taxon>Spermatophyta</taxon>
        <taxon>Magnoliopsida</taxon>
        <taxon>Liliopsida</taxon>
        <taxon>Poales</taxon>
        <taxon>Poaceae</taxon>
        <taxon>PACMAD clade</taxon>
        <taxon>Arundinoideae</taxon>
        <taxon>Arundineae</taxon>
        <taxon>Arundo</taxon>
    </lineage>
</organism>